<feature type="transmembrane region" description="Helical" evidence="1">
    <location>
        <begin position="60"/>
        <end position="81"/>
    </location>
</feature>
<gene>
    <name evidence="2" type="ORF">L2716_08770</name>
</gene>
<dbReference type="RefSeq" id="WP_236333739.1">
    <property type="nucleotide sequence ID" value="NZ_JAKIJS010000001.1"/>
</dbReference>
<feature type="transmembrane region" description="Helical" evidence="1">
    <location>
        <begin position="12"/>
        <end position="40"/>
    </location>
</feature>
<evidence type="ECO:0000256" key="1">
    <source>
        <dbReference type="SAM" id="Phobius"/>
    </source>
</evidence>
<reference evidence="2 3" key="1">
    <citation type="submission" date="2022-01" db="EMBL/GenBank/DDBJ databases">
        <title>Alkalihalobacillus sp. EGI L200015, a novel bacterium isolated from a salt lake sediment.</title>
        <authorList>
            <person name="Gao L."/>
            <person name="Fang B.-Z."/>
            <person name="Li W.-J."/>
        </authorList>
    </citation>
    <scope>NUCLEOTIDE SEQUENCE [LARGE SCALE GENOMIC DNA]</scope>
    <source>
        <strain evidence="2 3">KCTC 12718</strain>
    </source>
</reference>
<keyword evidence="1" id="KW-0812">Transmembrane</keyword>
<evidence type="ECO:0000313" key="2">
    <source>
        <dbReference type="EMBL" id="MCF6137821.1"/>
    </source>
</evidence>
<accession>A0ABS9H160</accession>
<keyword evidence="1" id="KW-1133">Transmembrane helix</keyword>
<organism evidence="2 3">
    <name type="scientific">Pseudalkalibacillus berkeleyi</name>
    <dbReference type="NCBI Taxonomy" id="1069813"/>
    <lineage>
        <taxon>Bacteria</taxon>
        <taxon>Bacillati</taxon>
        <taxon>Bacillota</taxon>
        <taxon>Bacilli</taxon>
        <taxon>Bacillales</taxon>
        <taxon>Fictibacillaceae</taxon>
        <taxon>Pseudalkalibacillus</taxon>
    </lineage>
</organism>
<evidence type="ECO:0000313" key="3">
    <source>
        <dbReference type="Proteomes" id="UP001649381"/>
    </source>
</evidence>
<dbReference type="EMBL" id="JAKIJS010000001">
    <property type="protein sequence ID" value="MCF6137821.1"/>
    <property type="molecule type" value="Genomic_DNA"/>
</dbReference>
<dbReference type="Proteomes" id="UP001649381">
    <property type="component" value="Unassembled WGS sequence"/>
</dbReference>
<keyword evidence="3" id="KW-1185">Reference proteome</keyword>
<keyword evidence="1" id="KW-0472">Membrane</keyword>
<protein>
    <submittedName>
        <fullName evidence="2">Uncharacterized protein</fullName>
    </submittedName>
</protein>
<sequence length="90" mass="10150">MSKENFKHFNFVGFSLIVCGFVFLFFSVDFGTSIAEFWLISKGGADTALYHIVIQSYINSFLISGTIFLVAGIMMVTLCYYQLHTKGLNK</sequence>
<proteinExistence type="predicted"/>
<name>A0ABS9H160_9BACL</name>
<comment type="caution">
    <text evidence="2">The sequence shown here is derived from an EMBL/GenBank/DDBJ whole genome shotgun (WGS) entry which is preliminary data.</text>
</comment>